<dbReference type="GO" id="GO:0043291">
    <property type="term" value="C:RAVE complex"/>
    <property type="evidence" value="ECO:0007669"/>
    <property type="project" value="TreeGrafter"/>
</dbReference>
<name>A0A9P1J1A8_9PELO</name>
<dbReference type="OrthoDB" id="342131at2759"/>
<evidence type="ECO:0000313" key="3">
    <source>
        <dbReference type="Proteomes" id="UP001152747"/>
    </source>
</evidence>
<dbReference type="GO" id="GO:0007035">
    <property type="term" value="P:vacuolar acidification"/>
    <property type="evidence" value="ECO:0007669"/>
    <property type="project" value="TreeGrafter"/>
</dbReference>
<sequence>MNAHQVITGALNEGENVYAIGNIEGLTFTACAVGSDVVILDSDFNRVQIIPESQRHLLVTSINCCQETGKIAVTYGDVVRILEAISSGVDKSTLRSAIFQFTWVETHNFKLKGNISSVMWTMEGMRMLFVIGKELMLYQHSSVSCMNRPGSSAPVMFCIAEEDVQETQTWELIWNVALPSKPKFIKYSPDGSYLATSGASDCIIKLFYQDLTDPNDIVFSFLTLSHPSPVCGFEWRKTGRYMPKKCIFATLISWCEDNTSRIWREAPPPEMSIIDLTGEGGGEPLWDKQKTKKFLGKHIRVKKTKNRIINKLRTILPEKKRKTEDIAIGLRAQIGKSPSTSDFQPAHHETNEIQFYLAASVNAESDCLLVPSMDNSNKTKPLCVHWLNNKELVFSVGAEKLLAEAVLMESENHRLAQSLDGSPEKETAVNQANGHANGVVDRPESAQGGSVCSDAPSSKDILDVKLEILLRQWSKTNDVLFTIHPVDGSLLTWTVEWLDDQYRQPVVSYSSRLPGALPHSDSASLHSTLNTFNPHEPIYIDVLRNDLDEKESELIQEKLLERTVSNTIHILTSHDNGTLNLWHMAVDEKSCFSQVLNMTHISRMCGHRFKIRQVIAHPVLPLLLTTSRFESQNPAMNPSMDFLSEVILWKIAPVGPLCKSGGVKELARVASPLRDGFSTLGWVPAILPSCTLGTVCNSPSSLFISSDGEKLIIYQAVVDARGLLAELSNADAAFNKGYLDDEDNDRMLRTPSPRGMFAPSFIKDFNVVSTQSTAKPGCVLEIGQIEDSNLKGLNLSFLHIFQARMVVPEETPTDDSAPLSSVIDRYKSPAFSDKYFIVMVDHSNSEDILLMYSLTVSSQQPQPIPNFDTEILPDEKGFLRPSSPLAPSMAKIKFEATLVCRQSFPLPSGTRITNITPAAGHLSSSSLYPACETPYVFISSDTDDSVRFWRCVKNSNGSEGDSYQWSEWNMISDNKPSELGIEGGVYGVSAAHSGRIACAYESPSSGTQSSISLEVSVFECESSGGVEWLREDSFTIRQNKITYHPKPAVVDMSLYNRRPEANSELVQSIQQRLNSIPPKGPSPELLRAMSLSPNGSRTPCETKIDEMVRLDWVSTEDGSHMLTVGLGSKIYIYTQVSQDPAQQNVSLMKESETSLRRPSLRKASSLLPNMQPHSRLTRWVCCRVLTLDSADGLPPIPTTLSWARDGILVVGMQSEMRVYNQWNFCPEEQKEVASTEIQRRSTNPQIVSLPVSTSHSMLDQMTKKKEAMATSRSRVFLDLVTTISHKTHHKENDSQIVVDMLQSEGVFEAAHLCSPILPQYHPKQLIVLLNAGKQKRVKAILLHVLSSLKQRQVTVHNPLSRAASIRRMSTVDGDDMNNIKTDIIPKNR</sequence>
<accession>A0A9P1J1A8</accession>
<reference evidence="2" key="1">
    <citation type="submission" date="2022-11" db="EMBL/GenBank/DDBJ databases">
        <authorList>
            <person name="Kikuchi T."/>
        </authorList>
    </citation>
    <scope>NUCLEOTIDE SEQUENCE</scope>
    <source>
        <strain evidence="2">PS1010</strain>
    </source>
</reference>
<dbReference type="InterPro" id="IPR052208">
    <property type="entry name" value="DmX-like/RAVE_component"/>
</dbReference>
<dbReference type="EMBL" id="CANHGI010000006">
    <property type="protein sequence ID" value="CAI5454852.1"/>
    <property type="molecule type" value="Genomic_DNA"/>
</dbReference>
<evidence type="ECO:0000256" key="1">
    <source>
        <dbReference type="SAM" id="MobiDB-lite"/>
    </source>
</evidence>
<dbReference type="SUPFAM" id="SSF50978">
    <property type="entry name" value="WD40 repeat-like"/>
    <property type="match status" value="1"/>
</dbReference>
<proteinExistence type="predicted"/>
<protein>
    <submittedName>
        <fullName evidence="2">Uncharacterized protein</fullName>
    </submittedName>
</protein>
<dbReference type="Proteomes" id="UP001152747">
    <property type="component" value="Unassembled WGS sequence"/>
</dbReference>
<evidence type="ECO:0000313" key="2">
    <source>
        <dbReference type="EMBL" id="CAI5454852.1"/>
    </source>
</evidence>
<dbReference type="PANTHER" id="PTHR13950">
    <property type="entry name" value="RABCONNECTIN-RELATED"/>
    <property type="match status" value="1"/>
</dbReference>
<organism evidence="2 3">
    <name type="scientific">Caenorhabditis angaria</name>
    <dbReference type="NCBI Taxonomy" id="860376"/>
    <lineage>
        <taxon>Eukaryota</taxon>
        <taxon>Metazoa</taxon>
        <taxon>Ecdysozoa</taxon>
        <taxon>Nematoda</taxon>
        <taxon>Chromadorea</taxon>
        <taxon>Rhabditida</taxon>
        <taxon>Rhabditina</taxon>
        <taxon>Rhabditomorpha</taxon>
        <taxon>Rhabditoidea</taxon>
        <taxon>Rhabditidae</taxon>
        <taxon>Peloderinae</taxon>
        <taxon>Caenorhabditis</taxon>
    </lineage>
</organism>
<gene>
    <name evidence="2" type="ORF">CAMP_LOCUS17489</name>
</gene>
<dbReference type="Gene3D" id="2.130.10.10">
    <property type="entry name" value="YVTN repeat-like/Quinoprotein amine dehydrogenase"/>
    <property type="match status" value="1"/>
</dbReference>
<feature type="region of interest" description="Disordered" evidence="1">
    <location>
        <begin position="429"/>
        <end position="455"/>
    </location>
</feature>
<dbReference type="InterPro" id="IPR015943">
    <property type="entry name" value="WD40/YVTN_repeat-like_dom_sf"/>
</dbReference>
<dbReference type="InterPro" id="IPR036322">
    <property type="entry name" value="WD40_repeat_dom_sf"/>
</dbReference>
<keyword evidence="3" id="KW-1185">Reference proteome</keyword>
<dbReference type="PANTHER" id="PTHR13950:SF9">
    <property type="entry name" value="RABCONNECTIN-3A"/>
    <property type="match status" value="1"/>
</dbReference>
<comment type="caution">
    <text evidence="2">The sequence shown here is derived from an EMBL/GenBank/DDBJ whole genome shotgun (WGS) entry which is preliminary data.</text>
</comment>